<proteinExistence type="inferred from homology"/>
<dbReference type="InterPro" id="IPR051159">
    <property type="entry name" value="Hexapeptide_acetyltransf"/>
</dbReference>
<dbReference type="RefSeq" id="WP_342160424.1">
    <property type="nucleotide sequence ID" value="NZ_JBCDNA010000002.1"/>
</dbReference>
<dbReference type="InterPro" id="IPR024688">
    <property type="entry name" value="Mac_dom"/>
</dbReference>
<comment type="similarity">
    <text evidence="1">Belongs to the transferase hexapeptide repeat family.</text>
</comment>
<reference evidence="6 7" key="1">
    <citation type="submission" date="2024-04" db="EMBL/GenBank/DDBJ databases">
        <title>whole genome sequencing of Lutimonas vermicola strain IMCC1616.</title>
        <authorList>
            <person name="Bae S.S."/>
        </authorList>
    </citation>
    <scope>NUCLEOTIDE SEQUENCE [LARGE SCALE GENOMIC DNA]</scope>
    <source>
        <strain evidence="6 7">IMCC1616</strain>
    </source>
</reference>
<dbReference type="Proteomes" id="UP001474120">
    <property type="component" value="Unassembled WGS sequence"/>
</dbReference>
<dbReference type="PANTHER" id="PTHR23416:SF23">
    <property type="entry name" value="ACETYLTRANSFERASE C18B11.09C-RELATED"/>
    <property type="match status" value="1"/>
</dbReference>
<sequence length="188" mass="20679">MTEKSKMLSGELYNPNDPVLISERHRARILFQKINLLSDDSKKERKKLLYELLENAGKGLWVEPPFYCDYGYNIYTGKNVFFNFNCVLLDVMKIDIGDHVLVGPDVQIYTATHPLDAKTRNSWLEFGKPVSIGSDVWIGGGAIIYPGVIIGDGAVIAAGAVVTKSVPPNVVVGGNPAKILKEIDNSID</sequence>
<dbReference type="SUPFAM" id="SSF51161">
    <property type="entry name" value="Trimeric LpxA-like enzymes"/>
    <property type="match status" value="1"/>
</dbReference>
<keyword evidence="3" id="KW-0677">Repeat</keyword>
<keyword evidence="4 6" id="KW-0012">Acyltransferase</keyword>
<dbReference type="Pfam" id="PF12464">
    <property type="entry name" value="Mac"/>
    <property type="match status" value="1"/>
</dbReference>
<dbReference type="InterPro" id="IPR001451">
    <property type="entry name" value="Hexapep"/>
</dbReference>
<dbReference type="GO" id="GO:0016746">
    <property type="term" value="F:acyltransferase activity"/>
    <property type="evidence" value="ECO:0007669"/>
    <property type="project" value="UniProtKB-KW"/>
</dbReference>
<name>A0ABU9L1J7_9FLAO</name>
<evidence type="ECO:0000259" key="5">
    <source>
        <dbReference type="SMART" id="SM01266"/>
    </source>
</evidence>
<dbReference type="PROSITE" id="PS00101">
    <property type="entry name" value="HEXAPEP_TRANSFERASES"/>
    <property type="match status" value="1"/>
</dbReference>
<protein>
    <submittedName>
        <fullName evidence="6">Sugar O-acetyltransferase</fullName>
        <ecNumber evidence="6">2.3.1.-</ecNumber>
    </submittedName>
</protein>
<evidence type="ECO:0000313" key="7">
    <source>
        <dbReference type="Proteomes" id="UP001474120"/>
    </source>
</evidence>
<evidence type="ECO:0000313" key="6">
    <source>
        <dbReference type="EMBL" id="MEL4456318.1"/>
    </source>
</evidence>
<accession>A0ABU9L1J7</accession>
<dbReference type="PANTHER" id="PTHR23416">
    <property type="entry name" value="SIALIC ACID SYNTHASE-RELATED"/>
    <property type="match status" value="1"/>
</dbReference>
<dbReference type="SMART" id="SM01266">
    <property type="entry name" value="Mac"/>
    <property type="match status" value="1"/>
</dbReference>
<dbReference type="InterPro" id="IPR011004">
    <property type="entry name" value="Trimer_LpxA-like_sf"/>
</dbReference>
<dbReference type="InterPro" id="IPR018357">
    <property type="entry name" value="Hexapep_transf_CS"/>
</dbReference>
<dbReference type="CDD" id="cd03357">
    <property type="entry name" value="LbH_MAT_GAT"/>
    <property type="match status" value="1"/>
</dbReference>
<dbReference type="EC" id="2.3.1.-" evidence="6"/>
<gene>
    <name evidence="6" type="ORF">AABB81_10455</name>
</gene>
<evidence type="ECO:0000256" key="3">
    <source>
        <dbReference type="ARBA" id="ARBA00022737"/>
    </source>
</evidence>
<evidence type="ECO:0000256" key="1">
    <source>
        <dbReference type="ARBA" id="ARBA00007274"/>
    </source>
</evidence>
<evidence type="ECO:0000256" key="4">
    <source>
        <dbReference type="ARBA" id="ARBA00023315"/>
    </source>
</evidence>
<keyword evidence="2 6" id="KW-0808">Transferase</keyword>
<feature type="domain" description="Maltose/galactoside acetyltransferase" evidence="5">
    <location>
        <begin position="4"/>
        <end position="58"/>
    </location>
</feature>
<comment type="caution">
    <text evidence="6">The sequence shown here is derived from an EMBL/GenBank/DDBJ whole genome shotgun (WGS) entry which is preliminary data.</text>
</comment>
<dbReference type="Gene3D" id="2.160.10.10">
    <property type="entry name" value="Hexapeptide repeat proteins"/>
    <property type="match status" value="1"/>
</dbReference>
<keyword evidence="7" id="KW-1185">Reference proteome</keyword>
<evidence type="ECO:0000256" key="2">
    <source>
        <dbReference type="ARBA" id="ARBA00022679"/>
    </source>
</evidence>
<dbReference type="Pfam" id="PF00132">
    <property type="entry name" value="Hexapep"/>
    <property type="match status" value="1"/>
</dbReference>
<organism evidence="6 7">
    <name type="scientific">Lutimonas vermicola</name>
    <dbReference type="NCBI Taxonomy" id="414288"/>
    <lineage>
        <taxon>Bacteria</taxon>
        <taxon>Pseudomonadati</taxon>
        <taxon>Bacteroidota</taxon>
        <taxon>Flavobacteriia</taxon>
        <taxon>Flavobacteriales</taxon>
        <taxon>Flavobacteriaceae</taxon>
        <taxon>Lutimonas</taxon>
    </lineage>
</organism>
<dbReference type="EMBL" id="JBCDNA010000002">
    <property type="protein sequence ID" value="MEL4456318.1"/>
    <property type="molecule type" value="Genomic_DNA"/>
</dbReference>